<feature type="domain" description="EamA" evidence="2">
    <location>
        <begin position="142"/>
        <end position="277"/>
    </location>
</feature>
<keyword evidence="1" id="KW-1133">Transmembrane helix</keyword>
<dbReference type="PANTHER" id="PTHR22911">
    <property type="entry name" value="ACYL-MALONYL CONDENSING ENZYME-RELATED"/>
    <property type="match status" value="1"/>
</dbReference>
<sequence>MLQLILGAACISFSAVFVKLAHVSALSAAFYRMGVGGLGLLLAMALAGKLGAIRGPLLARAMPCAIFFALDLWTWHLSINIVGPGMGTLLGNFQVFVLALAAVLFYRQKAGPVFWLSMGLAVIGLYAMVGVGFGARPPEYGLGVLYGLCTAFFYGLYILSLQKAVSGFSASDPLAITAMLSLGAAAIIGSGMLALGDTFVIPDTASILSLLAYGLVCQSLGSLLISRGLMLVRTVLAGLVLLLQPVLAYVWDILFFAKPMSVAELSGAALALAGIYLGSTWRRKA</sequence>
<dbReference type="EMBL" id="LNQE01000348">
    <property type="protein sequence ID" value="KUG27236.1"/>
    <property type="molecule type" value="Genomic_DNA"/>
</dbReference>
<dbReference type="GO" id="GO:0016020">
    <property type="term" value="C:membrane"/>
    <property type="evidence" value="ECO:0007669"/>
    <property type="project" value="InterPro"/>
</dbReference>
<feature type="transmembrane region" description="Helical" evidence="1">
    <location>
        <begin position="232"/>
        <end position="251"/>
    </location>
</feature>
<feature type="transmembrane region" description="Helical" evidence="1">
    <location>
        <begin position="263"/>
        <end position="281"/>
    </location>
</feature>
<gene>
    <name evidence="3" type="ORF">ASZ90_002923</name>
</gene>
<evidence type="ECO:0000259" key="2">
    <source>
        <dbReference type="Pfam" id="PF00892"/>
    </source>
</evidence>
<keyword evidence="1" id="KW-0812">Transmembrane</keyword>
<comment type="caution">
    <text evidence="3">The sequence shown here is derived from an EMBL/GenBank/DDBJ whole genome shotgun (WGS) entry which is preliminary data.</text>
</comment>
<feature type="transmembrane region" description="Helical" evidence="1">
    <location>
        <begin position="57"/>
        <end position="75"/>
    </location>
</feature>
<evidence type="ECO:0000313" key="3">
    <source>
        <dbReference type="EMBL" id="KUG27236.1"/>
    </source>
</evidence>
<feature type="transmembrane region" description="Helical" evidence="1">
    <location>
        <begin position="113"/>
        <end position="134"/>
    </location>
</feature>
<feature type="transmembrane region" description="Helical" evidence="1">
    <location>
        <begin position="81"/>
        <end position="106"/>
    </location>
</feature>
<dbReference type="InterPro" id="IPR037185">
    <property type="entry name" value="EmrE-like"/>
</dbReference>
<feature type="domain" description="EamA" evidence="2">
    <location>
        <begin position="2"/>
        <end position="129"/>
    </location>
</feature>
<feature type="transmembrane region" description="Helical" evidence="1">
    <location>
        <begin position="140"/>
        <end position="161"/>
    </location>
</feature>
<name>A0A0W8G220_9ZZZZ</name>
<dbReference type="Pfam" id="PF00892">
    <property type="entry name" value="EamA"/>
    <property type="match status" value="2"/>
</dbReference>
<reference evidence="3" key="1">
    <citation type="journal article" date="2015" name="Proc. Natl. Acad. Sci. U.S.A.">
        <title>Networks of energetic and metabolic interactions define dynamics in microbial communities.</title>
        <authorList>
            <person name="Embree M."/>
            <person name="Liu J.K."/>
            <person name="Al-Bassam M.M."/>
            <person name="Zengler K."/>
        </authorList>
    </citation>
    <scope>NUCLEOTIDE SEQUENCE</scope>
</reference>
<feature type="transmembrane region" description="Helical" evidence="1">
    <location>
        <begin position="207"/>
        <end position="225"/>
    </location>
</feature>
<feature type="transmembrane region" description="Helical" evidence="1">
    <location>
        <begin position="173"/>
        <end position="195"/>
    </location>
</feature>
<dbReference type="AlphaFoldDB" id="A0A0W8G220"/>
<keyword evidence="1" id="KW-0472">Membrane</keyword>
<protein>
    <recommendedName>
        <fullName evidence="2">EamA domain-containing protein</fullName>
    </recommendedName>
</protein>
<evidence type="ECO:0000256" key="1">
    <source>
        <dbReference type="SAM" id="Phobius"/>
    </source>
</evidence>
<organism evidence="3">
    <name type="scientific">hydrocarbon metagenome</name>
    <dbReference type="NCBI Taxonomy" id="938273"/>
    <lineage>
        <taxon>unclassified sequences</taxon>
        <taxon>metagenomes</taxon>
        <taxon>ecological metagenomes</taxon>
    </lineage>
</organism>
<dbReference type="InterPro" id="IPR000620">
    <property type="entry name" value="EamA_dom"/>
</dbReference>
<accession>A0A0W8G220</accession>
<dbReference type="SUPFAM" id="SSF103481">
    <property type="entry name" value="Multidrug resistance efflux transporter EmrE"/>
    <property type="match status" value="2"/>
</dbReference>
<proteinExistence type="predicted"/>
<feature type="transmembrane region" description="Helical" evidence="1">
    <location>
        <begin position="30"/>
        <end position="50"/>
    </location>
</feature>